<dbReference type="SMART" id="SM00028">
    <property type="entry name" value="TPR"/>
    <property type="match status" value="4"/>
</dbReference>
<keyword evidence="1" id="KW-0802">TPR repeat</keyword>
<dbReference type="PANTHER" id="PTHR47691">
    <property type="entry name" value="REGULATOR-RELATED"/>
    <property type="match status" value="1"/>
</dbReference>
<dbReference type="STRING" id="1210090.GCA_001613185_01109"/>
<dbReference type="GO" id="GO:0043531">
    <property type="term" value="F:ADP binding"/>
    <property type="evidence" value="ECO:0007669"/>
    <property type="project" value="InterPro"/>
</dbReference>
<proteinExistence type="predicted"/>
<dbReference type="PRINTS" id="PR00364">
    <property type="entry name" value="DISEASERSIST"/>
</dbReference>
<feature type="repeat" description="TPR" evidence="1">
    <location>
        <begin position="675"/>
        <end position="708"/>
    </location>
</feature>
<accession>A0A366E3M0</accession>
<dbReference type="Pfam" id="PF13424">
    <property type="entry name" value="TPR_12"/>
    <property type="match status" value="1"/>
</dbReference>
<dbReference type="InterPro" id="IPR027417">
    <property type="entry name" value="P-loop_NTPase"/>
</dbReference>
<dbReference type="Pfam" id="PF13191">
    <property type="entry name" value="AAA_16"/>
    <property type="match status" value="1"/>
</dbReference>
<dbReference type="SUPFAM" id="SSF48452">
    <property type="entry name" value="TPR-like"/>
    <property type="match status" value="2"/>
</dbReference>
<gene>
    <name evidence="3" type="ORF">DFR74_101394</name>
</gene>
<name>A0A366E3M0_9NOCA</name>
<evidence type="ECO:0000313" key="3">
    <source>
        <dbReference type="EMBL" id="RBO96379.1"/>
    </source>
</evidence>
<dbReference type="PANTHER" id="PTHR47691:SF3">
    <property type="entry name" value="HTH-TYPE TRANSCRIPTIONAL REGULATOR RV0890C-RELATED"/>
    <property type="match status" value="1"/>
</dbReference>
<evidence type="ECO:0000259" key="2">
    <source>
        <dbReference type="Pfam" id="PF13191"/>
    </source>
</evidence>
<comment type="caution">
    <text evidence="3">The sequence shown here is derived from an EMBL/GenBank/DDBJ whole genome shotgun (WGS) entry which is preliminary data.</text>
</comment>
<sequence length="769" mass="83889">MAGSRRKVVDPDSALEHFVTALNQALLHAEKQHGAVSRAKLARRLNISLGSVYAYLNGTTLPPPAALESMLFELHLDGPAVGRLTTLRDDVEIARRTRRERGSADPRRSSYAAELPRDTRQLLGRDAELKRIITLLTAPVTGASAVCVLSGAGGVGKTALAVRAARSLEKAFPDGCLFLDLRGYADTAVMPAGEAADKLLRQLNAPPESVPAQPDERFAALRDLLRGQRLLMVLDNVLDAAHIRPLLPTDGESRALVTSRSNLNGLDDAERIHIAPLSPGDSAALVRALTADLGADRRPSERQLEAMTHRCQGLPVAIRIAAAFVRTEPWPSDDDAGGIEMFHDGDRDLEALFERSVVRLAPEHARTFTTLGLVRGPDFDIAAAAALCDSDHGVVRRAIRHLIEVNLLVAPRAGRYEFHDLVQSFARRRAETTLTREECDRIHDRMVDHYLSTADAADRLLTPDRHRAGMSPAARDTGHAMREYRHAMAQLTADRGHLLAAARTAFERGRDEQCWQLAFAVRGFAFITHDIDLWTRTHELALAAAERAGNAYAEAVTTNNLGLAQVMSGDVEAASARYQRAGTLFRTIGDAYGENVALAHDAWAQFLRGELTEARRKSGDALAFLSANGRPRNVAILLRDTATMEIAMGRWALAVPMVQEALEVFRAHGLHLDEAIAYNVLGRAYQGLDALRQASEMFSRAAELASRSGSLLEEARGCVGLGEIAAAQANWPAARMHWNRALSGYTTLRDRDRQDEIRARLAALPSAGD</sequence>
<dbReference type="EMBL" id="QNRE01000001">
    <property type="protein sequence ID" value="RBO96379.1"/>
    <property type="molecule type" value="Genomic_DNA"/>
</dbReference>
<feature type="domain" description="Orc1-like AAA ATPase" evidence="2">
    <location>
        <begin position="121"/>
        <end position="242"/>
    </location>
</feature>
<dbReference type="InterPro" id="IPR019734">
    <property type="entry name" value="TPR_rpt"/>
</dbReference>
<evidence type="ECO:0000256" key="1">
    <source>
        <dbReference type="PROSITE-ProRule" id="PRU00339"/>
    </source>
</evidence>
<dbReference type="SUPFAM" id="SSF52540">
    <property type="entry name" value="P-loop containing nucleoside triphosphate hydrolases"/>
    <property type="match status" value="1"/>
</dbReference>
<evidence type="ECO:0000313" key="4">
    <source>
        <dbReference type="Proteomes" id="UP000252586"/>
    </source>
</evidence>
<protein>
    <submittedName>
        <fullName evidence="3">Tetratricopeptide repeat protein</fullName>
    </submittedName>
</protein>
<dbReference type="PROSITE" id="PS50005">
    <property type="entry name" value="TPR"/>
    <property type="match status" value="1"/>
</dbReference>
<dbReference type="AlphaFoldDB" id="A0A366E3M0"/>
<dbReference type="Proteomes" id="UP000252586">
    <property type="component" value="Unassembled WGS sequence"/>
</dbReference>
<dbReference type="InterPro" id="IPR011990">
    <property type="entry name" value="TPR-like_helical_dom_sf"/>
</dbReference>
<dbReference type="InterPro" id="IPR041664">
    <property type="entry name" value="AAA_16"/>
</dbReference>
<organism evidence="3 4">
    <name type="scientific">Nocardia puris</name>
    <dbReference type="NCBI Taxonomy" id="208602"/>
    <lineage>
        <taxon>Bacteria</taxon>
        <taxon>Bacillati</taxon>
        <taxon>Actinomycetota</taxon>
        <taxon>Actinomycetes</taxon>
        <taxon>Mycobacteriales</taxon>
        <taxon>Nocardiaceae</taxon>
        <taxon>Nocardia</taxon>
    </lineage>
</organism>
<dbReference type="Gene3D" id="1.25.40.10">
    <property type="entry name" value="Tetratricopeptide repeat domain"/>
    <property type="match status" value="1"/>
</dbReference>
<keyword evidence="4" id="KW-1185">Reference proteome</keyword>
<reference evidence="3 4" key="1">
    <citation type="submission" date="2018-06" db="EMBL/GenBank/DDBJ databases">
        <title>Genomic Encyclopedia of Type Strains, Phase IV (KMG-IV): sequencing the most valuable type-strain genomes for metagenomic binning, comparative biology and taxonomic classification.</title>
        <authorList>
            <person name="Goeker M."/>
        </authorList>
    </citation>
    <scope>NUCLEOTIDE SEQUENCE [LARGE SCALE GENOMIC DNA]</scope>
    <source>
        <strain evidence="3 4">DSM 44599</strain>
    </source>
</reference>
<dbReference type="Gene3D" id="3.40.50.300">
    <property type="entry name" value="P-loop containing nucleotide triphosphate hydrolases"/>
    <property type="match status" value="1"/>
</dbReference>